<dbReference type="InterPro" id="IPR029058">
    <property type="entry name" value="AB_hydrolase_fold"/>
</dbReference>
<name>A0ABV7JA64_9GAMM</name>
<comment type="caution">
    <text evidence="2">The sequence shown here is derived from an EMBL/GenBank/DDBJ whole genome shotgun (WGS) entry which is preliminary data.</text>
</comment>
<evidence type="ECO:0000259" key="1">
    <source>
        <dbReference type="Pfam" id="PF00561"/>
    </source>
</evidence>
<gene>
    <name evidence="2" type="ORF">ACFODZ_05985</name>
</gene>
<dbReference type="SUPFAM" id="SSF53474">
    <property type="entry name" value="alpha/beta-Hydrolases"/>
    <property type="match status" value="1"/>
</dbReference>
<dbReference type="InterPro" id="IPR000073">
    <property type="entry name" value="AB_hydrolase_1"/>
</dbReference>
<organism evidence="2 3">
    <name type="scientific">Marinicella sediminis</name>
    <dbReference type="NCBI Taxonomy" id="1792834"/>
    <lineage>
        <taxon>Bacteria</taxon>
        <taxon>Pseudomonadati</taxon>
        <taxon>Pseudomonadota</taxon>
        <taxon>Gammaproteobacteria</taxon>
        <taxon>Lysobacterales</taxon>
        <taxon>Marinicellaceae</taxon>
        <taxon>Marinicella</taxon>
    </lineage>
</organism>
<protein>
    <submittedName>
        <fullName evidence="2">Esterase/lipase family protein</fullName>
    </submittedName>
</protein>
<dbReference type="Proteomes" id="UP001595533">
    <property type="component" value="Unassembled WGS sequence"/>
</dbReference>
<dbReference type="RefSeq" id="WP_077411415.1">
    <property type="nucleotide sequence ID" value="NZ_JBHRTS010000003.1"/>
</dbReference>
<evidence type="ECO:0000313" key="3">
    <source>
        <dbReference type="Proteomes" id="UP001595533"/>
    </source>
</evidence>
<sequence length="261" mass="29528">MKTTSPNDHYRRPHRPSLLKLALEMRTVFEAGGFAMSFPWLQTTAKGDGHPVLVLPGFLATDFSTKLLRTFLKSRNYKPYGWRLGRNLGRHSHPETACGPAIIKRLTDIHQWHGEKVTLIGWSLGGIYARELARIHPDRVRQVITMGSPFGHNKRANHAIKIFEKTSGYQLSDMCPNLIRNMPLPPPVPSTSFYSKSDGITAWQCCLEEVSETTQNIEINSSHLGYGHHPAVMWALADRLAQPDGGWQPFKARHLEKLVFK</sequence>
<accession>A0ABV7JA64</accession>
<dbReference type="Pfam" id="PF00561">
    <property type="entry name" value="Abhydrolase_1"/>
    <property type="match status" value="1"/>
</dbReference>
<dbReference type="EMBL" id="JBHRTS010000003">
    <property type="protein sequence ID" value="MFC3193784.1"/>
    <property type="molecule type" value="Genomic_DNA"/>
</dbReference>
<evidence type="ECO:0000313" key="2">
    <source>
        <dbReference type="EMBL" id="MFC3193784.1"/>
    </source>
</evidence>
<dbReference type="Gene3D" id="3.40.50.1820">
    <property type="entry name" value="alpha/beta hydrolase"/>
    <property type="match status" value="1"/>
</dbReference>
<feature type="domain" description="AB hydrolase-1" evidence="1">
    <location>
        <begin position="115"/>
        <end position="165"/>
    </location>
</feature>
<keyword evidence="3" id="KW-1185">Reference proteome</keyword>
<reference evidence="3" key="1">
    <citation type="journal article" date="2019" name="Int. J. Syst. Evol. Microbiol.">
        <title>The Global Catalogue of Microorganisms (GCM) 10K type strain sequencing project: providing services to taxonomists for standard genome sequencing and annotation.</title>
        <authorList>
            <consortium name="The Broad Institute Genomics Platform"/>
            <consortium name="The Broad Institute Genome Sequencing Center for Infectious Disease"/>
            <person name="Wu L."/>
            <person name="Ma J."/>
        </authorList>
    </citation>
    <scope>NUCLEOTIDE SEQUENCE [LARGE SCALE GENOMIC DNA]</scope>
    <source>
        <strain evidence="3">KCTC 42953</strain>
    </source>
</reference>
<proteinExistence type="predicted"/>